<dbReference type="InterPro" id="IPR029063">
    <property type="entry name" value="SAM-dependent_MTases_sf"/>
</dbReference>
<reference evidence="2" key="1">
    <citation type="journal article" date="2019" name="Int. J. Syst. Evol. Microbiol.">
        <title>The Global Catalogue of Microorganisms (GCM) 10K type strain sequencing project: providing services to taxonomists for standard genome sequencing and annotation.</title>
        <authorList>
            <consortium name="The Broad Institute Genomics Platform"/>
            <consortium name="The Broad Institute Genome Sequencing Center for Infectious Disease"/>
            <person name="Wu L."/>
            <person name="Ma J."/>
        </authorList>
    </citation>
    <scope>NUCLEOTIDE SEQUENCE [LARGE SCALE GENOMIC DNA]</scope>
    <source>
        <strain evidence="2">CCUG 53903</strain>
    </source>
</reference>
<gene>
    <name evidence="1" type="ORF">ACFPZ3_38225</name>
</gene>
<dbReference type="GO" id="GO:0008168">
    <property type="term" value="F:methyltransferase activity"/>
    <property type="evidence" value="ECO:0007669"/>
    <property type="project" value="UniProtKB-KW"/>
</dbReference>
<keyword evidence="1" id="KW-0808">Transferase</keyword>
<sequence length="149" mass="16321">MVLGDARRPEEILAAPEVRELLDLDRPVAVLMMFVLHLIGDEDDPRSFMAAYRSALAPGSYLAISHVTNDVATERTAQVTGFYRKANADFTPRPGKEIAAFFGDFELIPPGLATGLPTHQVWPFADPVDPILVDDDLARMAYAGIGRKP</sequence>
<dbReference type="RefSeq" id="WP_379519233.1">
    <property type="nucleotide sequence ID" value="NZ_JBHSPA010000047.1"/>
</dbReference>
<dbReference type="EC" id="2.1.1.-" evidence="1"/>
<evidence type="ECO:0000313" key="1">
    <source>
        <dbReference type="EMBL" id="MFC5829734.1"/>
    </source>
</evidence>
<evidence type="ECO:0000313" key="2">
    <source>
        <dbReference type="Proteomes" id="UP001596058"/>
    </source>
</evidence>
<dbReference type="Proteomes" id="UP001596058">
    <property type="component" value="Unassembled WGS sequence"/>
</dbReference>
<protein>
    <submittedName>
        <fullName evidence="1">SAM-dependent methyltransferase</fullName>
        <ecNumber evidence="1">2.1.1.-</ecNumber>
    </submittedName>
</protein>
<dbReference type="Pfam" id="PF04672">
    <property type="entry name" value="Methyltransf_19"/>
    <property type="match status" value="1"/>
</dbReference>
<keyword evidence="1" id="KW-0489">Methyltransferase</keyword>
<comment type="caution">
    <text evidence="1">The sequence shown here is derived from an EMBL/GenBank/DDBJ whole genome shotgun (WGS) entry which is preliminary data.</text>
</comment>
<dbReference type="SUPFAM" id="SSF53335">
    <property type="entry name" value="S-adenosyl-L-methionine-dependent methyltransferases"/>
    <property type="match status" value="1"/>
</dbReference>
<dbReference type="GO" id="GO:0032259">
    <property type="term" value="P:methylation"/>
    <property type="evidence" value="ECO:0007669"/>
    <property type="project" value="UniProtKB-KW"/>
</dbReference>
<keyword evidence="2" id="KW-1185">Reference proteome</keyword>
<dbReference type="EMBL" id="JBHSPA010000047">
    <property type="protein sequence ID" value="MFC5829734.1"/>
    <property type="molecule type" value="Genomic_DNA"/>
</dbReference>
<dbReference type="Gene3D" id="3.40.50.150">
    <property type="entry name" value="Vaccinia Virus protein VP39"/>
    <property type="match status" value="1"/>
</dbReference>
<proteinExistence type="predicted"/>
<name>A0ABW1CV75_9ACTN</name>
<accession>A0ABW1CV75</accession>
<organism evidence="1 2">
    <name type="scientific">Nonomuraea insulae</name>
    <dbReference type="NCBI Taxonomy" id="1616787"/>
    <lineage>
        <taxon>Bacteria</taxon>
        <taxon>Bacillati</taxon>
        <taxon>Actinomycetota</taxon>
        <taxon>Actinomycetes</taxon>
        <taxon>Streptosporangiales</taxon>
        <taxon>Streptosporangiaceae</taxon>
        <taxon>Nonomuraea</taxon>
    </lineage>
</organism>
<dbReference type="InterPro" id="IPR006764">
    <property type="entry name" value="SAM_dep_MeTrfase_SAV2177_type"/>
</dbReference>